<feature type="domain" description="PpiC" evidence="13">
    <location>
        <begin position="263"/>
        <end position="364"/>
    </location>
</feature>
<proteinExistence type="inferred from homology"/>
<evidence type="ECO:0000256" key="8">
    <source>
        <dbReference type="ARBA" id="ARBA00038408"/>
    </source>
</evidence>
<keyword evidence="15" id="KW-1185">Reference proteome</keyword>
<evidence type="ECO:0000313" key="14">
    <source>
        <dbReference type="EMBL" id="ACN14972.1"/>
    </source>
</evidence>
<dbReference type="Gene3D" id="3.10.50.40">
    <property type="match status" value="1"/>
</dbReference>
<comment type="subcellular location">
    <subcellularLocation>
        <location evidence="1">Cell inner membrane</location>
        <topology evidence="1">Single-pass type II membrane protein</topology>
        <orientation evidence="1">Periplasmic side</orientation>
    </subcellularLocation>
</comment>
<dbReference type="EMBL" id="CP001087">
    <property type="protein sequence ID" value="ACN14972.1"/>
    <property type="molecule type" value="Genomic_DNA"/>
</dbReference>
<evidence type="ECO:0000256" key="9">
    <source>
        <dbReference type="ARBA" id="ARBA00040743"/>
    </source>
</evidence>
<keyword evidence="6 12" id="KW-0472">Membrane</keyword>
<dbReference type="PANTHER" id="PTHR47529:SF1">
    <property type="entry name" value="PERIPLASMIC CHAPERONE PPID"/>
    <property type="match status" value="1"/>
</dbReference>
<evidence type="ECO:0000256" key="4">
    <source>
        <dbReference type="ARBA" id="ARBA00022692"/>
    </source>
</evidence>
<dbReference type="SUPFAM" id="SSF54534">
    <property type="entry name" value="FKBP-like"/>
    <property type="match status" value="1"/>
</dbReference>
<dbReference type="GO" id="GO:0005886">
    <property type="term" value="C:plasma membrane"/>
    <property type="evidence" value="ECO:0007669"/>
    <property type="project" value="UniProtKB-SubCell"/>
</dbReference>
<dbReference type="Pfam" id="PF00639">
    <property type="entry name" value="Rotamase"/>
    <property type="match status" value="1"/>
</dbReference>
<dbReference type="eggNOG" id="COG0760">
    <property type="taxonomic scope" value="Bacteria"/>
</dbReference>
<feature type="transmembrane region" description="Helical" evidence="12">
    <location>
        <begin position="12"/>
        <end position="35"/>
    </location>
</feature>
<dbReference type="HOGENOM" id="CLU_023843_1_0_7"/>
<accession>C0QBW0</accession>
<evidence type="ECO:0000259" key="13">
    <source>
        <dbReference type="PROSITE" id="PS50198"/>
    </source>
</evidence>
<dbReference type="KEGG" id="dat:HRM2_18710"/>
<evidence type="ECO:0000256" key="11">
    <source>
        <dbReference type="PROSITE-ProRule" id="PRU00278"/>
    </source>
</evidence>
<keyword evidence="5 12" id="KW-1133">Transmembrane helix</keyword>
<dbReference type="InterPro" id="IPR000297">
    <property type="entry name" value="PPIase_PpiC"/>
</dbReference>
<dbReference type="PROSITE" id="PS01096">
    <property type="entry name" value="PPIC_PPIASE_1"/>
    <property type="match status" value="1"/>
</dbReference>
<dbReference type="InterPro" id="IPR023058">
    <property type="entry name" value="PPIase_PpiC_CS"/>
</dbReference>
<evidence type="ECO:0000256" key="5">
    <source>
        <dbReference type="ARBA" id="ARBA00022989"/>
    </source>
</evidence>
<dbReference type="OrthoDB" id="9812372at2"/>
<evidence type="ECO:0000256" key="10">
    <source>
        <dbReference type="ARBA" id="ARBA00042775"/>
    </source>
</evidence>
<keyword evidence="2" id="KW-1003">Cell membrane</keyword>
<dbReference type="STRING" id="177437.HRM2_18710"/>
<keyword evidence="7" id="KW-0143">Chaperone</keyword>
<evidence type="ECO:0000256" key="6">
    <source>
        <dbReference type="ARBA" id="ARBA00023136"/>
    </source>
</evidence>
<dbReference type="InterPro" id="IPR052029">
    <property type="entry name" value="PpiD_chaperone"/>
</dbReference>
<evidence type="ECO:0000256" key="2">
    <source>
        <dbReference type="ARBA" id="ARBA00022475"/>
    </source>
</evidence>
<dbReference type="PANTHER" id="PTHR47529">
    <property type="entry name" value="PEPTIDYL-PROLYL CIS-TRANS ISOMERASE D"/>
    <property type="match status" value="1"/>
</dbReference>
<dbReference type="InterPro" id="IPR027304">
    <property type="entry name" value="Trigger_fact/SurA_dom_sf"/>
</dbReference>
<gene>
    <name evidence="14" type="primary">ppiD1</name>
    <name evidence="14" type="ordered locus">HRM2_18710</name>
</gene>
<name>C0QBW0_DESAH</name>
<sequence>MLKLMRENTGSWIIKILLGLIVLVFVFLGMGSIGAKRGNEVAMINDQPITLNEYQRSYQNIIEQMRQRFGDNLNDEILQMLQVKKQALDRLIDERLISGEADRLKVEVSNQELANSLLDIPAFRKNGVFDLATYKVVLSRNRMSPESFEAMQLQALREQKVRDLVFSTLSVSDQEARAWYTHSKTQVGIDYLVFNPVAYKDIAVDAKALTDFYESNKEKYKSEAELTVKYLEFAVKDYQDRVTISDDEIKAYYDENLDQYKVPEKVEARHILIRVPQDADEATVEAARNEAETIHAKAVGGEDFSLLAKTFSQGPTKDDGGYLGTFARDAMVKPFAEAAFSLASGEISKPVRTQFGWHVIKVEAKLPASTTALDKVAAEIRKTLSTAELKNLAYSDAGKAFDGIIDGDDLEQAGLITGKKVLTAGPFTQKGPGDVVADSQGFARAAFAMSLNEIGDVKEIGDNYYIIKPVEKIDPEVLPLEAVRDTVTKDLTAQLQQERAKKDAQAFLDELKDNKEIKAVAKAKGLEAKASSLFVRGATVPEFGPNSEITAVAFELSPENPVHPAVVTGSGGFYVISFREQKLPDAAEIDENLDGVKVSMARSKQGSVYNEWLGELKMAAKIDIKKGFLD</sequence>
<dbReference type="SUPFAM" id="SSF109998">
    <property type="entry name" value="Triger factor/SurA peptide-binding domain-like"/>
    <property type="match status" value="1"/>
</dbReference>
<dbReference type="Proteomes" id="UP000000442">
    <property type="component" value="Chromosome"/>
</dbReference>
<evidence type="ECO:0000256" key="12">
    <source>
        <dbReference type="SAM" id="Phobius"/>
    </source>
</evidence>
<comment type="similarity">
    <text evidence="8">Belongs to the PpiD chaperone family.</text>
</comment>
<evidence type="ECO:0000313" key="15">
    <source>
        <dbReference type="Proteomes" id="UP000000442"/>
    </source>
</evidence>
<dbReference type="GO" id="GO:0003755">
    <property type="term" value="F:peptidyl-prolyl cis-trans isomerase activity"/>
    <property type="evidence" value="ECO:0007669"/>
    <property type="project" value="UniProtKB-KW"/>
</dbReference>
<keyword evidence="4 12" id="KW-0812">Transmembrane</keyword>
<dbReference type="PROSITE" id="PS50198">
    <property type="entry name" value="PPIC_PPIASE_2"/>
    <property type="match status" value="1"/>
</dbReference>
<organism evidence="14 15">
    <name type="scientific">Desulforapulum autotrophicum (strain ATCC 43914 / DSM 3382 / VKM B-1955 / HRM2)</name>
    <name type="common">Desulfobacterium autotrophicum</name>
    <dbReference type="NCBI Taxonomy" id="177437"/>
    <lineage>
        <taxon>Bacteria</taxon>
        <taxon>Pseudomonadati</taxon>
        <taxon>Thermodesulfobacteriota</taxon>
        <taxon>Desulfobacteria</taxon>
        <taxon>Desulfobacterales</taxon>
        <taxon>Desulfobacteraceae</taxon>
        <taxon>Desulforapulum</taxon>
    </lineage>
</organism>
<dbReference type="RefSeq" id="WP_015903758.1">
    <property type="nucleotide sequence ID" value="NC_012108.1"/>
</dbReference>
<evidence type="ECO:0000256" key="3">
    <source>
        <dbReference type="ARBA" id="ARBA00022519"/>
    </source>
</evidence>
<dbReference type="InterPro" id="IPR046357">
    <property type="entry name" value="PPIase_dom_sf"/>
</dbReference>
<evidence type="ECO:0000256" key="1">
    <source>
        <dbReference type="ARBA" id="ARBA00004382"/>
    </source>
</evidence>
<dbReference type="AlphaFoldDB" id="C0QBW0"/>
<keyword evidence="11 14" id="KW-0413">Isomerase</keyword>
<keyword evidence="3" id="KW-0997">Cell inner membrane</keyword>
<dbReference type="Pfam" id="PF13624">
    <property type="entry name" value="SurA_N_3"/>
    <property type="match status" value="1"/>
</dbReference>
<evidence type="ECO:0000256" key="7">
    <source>
        <dbReference type="ARBA" id="ARBA00023186"/>
    </source>
</evidence>
<protein>
    <recommendedName>
        <fullName evidence="9">Periplasmic chaperone PpiD</fullName>
    </recommendedName>
    <alternativeName>
        <fullName evidence="10">Periplasmic folding chaperone</fullName>
    </alternativeName>
</protein>
<reference evidence="14 15" key="1">
    <citation type="journal article" date="2009" name="Environ. Microbiol.">
        <title>Genome sequence of Desulfobacterium autotrophicum HRM2, a marine sulfate reducer oxidizing organic carbon completely to carbon dioxide.</title>
        <authorList>
            <person name="Strittmatter A.W."/>
            <person name="Liesegang H."/>
            <person name="Rabus R."/>
            <person name="Decker I."/>
            <person name="Amann J."/>
            <person name="Andres S."/>
            <person name="Henne A."/>
            <person name="Fricke W.F."/>
            <person name="Martinez-Arias R."/>
            <person name="Bartels D."/>
            <person name="Goesmann A."/>
            <person name="Krause L."/>
            <person name="Puehler A."/>
            <person name="Klenk H.P."/>
            <person name="Richter M."/>
            <person name="Schuler M."/>
            <person name="Gloeckner F.O."/>
            <person name="Meyerdierks A."/>
            <person name="Gottschalk G."/>
            <person name="Amann R."/>
        </authorList>
    </citation>
    <scope>NUCLEOTIDE SEQUENCE [LARGE SCALE GENOMIC DNA]</scope>
    <source>
        <strain evidence="15">ATCC 43914 / DSM 3382 / HRM2</strain>
    </source>
</reference>
<dbReference type="Gene3D" id="1.10.4030.10">
    <property type="entry name" value="Porin chaperone SurA, peptide-binding domain"/>
    <property type="match status" value="1"/>
</dbReference>
<keyword evidence="11" id="KW-0697">Rotamase</keyword>